<dbReference type="EMBL" id="BGPR01005727">
    <property type="protein sequence ID" value="GBN12863.1"/>
    <property type="molecule type" value="Genomic_DNA"/>
</dbReference>
<dbReference type="Proteomes" id="UP000499080">
    <property type="component" value="Unassembled WGS sequence"/>
</dbReference>
<keyword evidence="2" id="KW-1185">Reference proteome</keyword>
<comment type="caution">
    <text evidence="1">The sequence shown here is derived from an EMBL/GenBank/DDBJ whole genome shotgun (WGS) entry which is preliminary data.</text>
</comment>
<reference evidence="1 2" key="1">
    <citation type="journal article" date="2019" name="Sci. Rep.">
        <title>Orb-weaving spider Araneus ventricosus genome elucidates the spidroin gene catalogue.</title>
        <authorList>
            <person name="Kono N."/>
            <person name="Nakamura H."/>
            <person name="Ohtoshi R."/>
            <person name="Moran D.A.P."/>
            <person name="Shinohara A."/>
            <person name="Yoshida Y."/>
            <person name="Fujiwara M."/>
            <person name="Mori M."/>
            <person name="Tomita M."/>
            <person name="Arakawa K."/>
        </authorList>
    </citation>
    <scope>NUCLEOTIDE SEQUENCE [LARGE SCALE GENOMIC DNA]</scope>
</reference>
<accession>A0A4Y2LFW3</accession>
<dbReference type="AlphaFoldDB" id="A0A4Y2LFW3"/>
<gene>
    <name evidence="1" type="ORF">AVEN_182036_1</name>
</gene>
<proteinExistence type="predicted"/>
<protein>
    <submittedName>
        <fullName evidence="1">Uncharacterized protein</fullName>
    </submittedName>
</protein>
<evidence type="ECO:0000313" key="1">
    <source>
        <dbReference type="EMBL" id="GBN12863.1"/>
    </source>
</evidence>
<organism evidence="1 2">
    <name type="scientific">Araneus ventricosus</name>
    <name type="common">Orbweaver spider</name>
    <name type="synonym">Epeira ventricosa</name>
    <dbReference type="NCBI Taxonomy" id="182803"/>
    <lineage>
        <taxon>Eukaryota</taxon>
        <taxon>Metazoa</taxon>
        <taxon>Ecdysozoa</taxon>
        <taxon>Arthropoda</taxon>
        <taxon>Chelicerata</taxon>
        <taxon>Arachnida</taxon>
        <taxon>Araneae</taxon>
        <taxon>Araneomorphae</taxon>
        <taxon>Entelegynae</taxon>
        <taxon>Araneoidea</taxon>
        <taxon>Araneidae</taxon>
        <taxon>Araneus</taxon>
    </lineage>
</organism>
<evidence type="ECO:0000313" key="2">
    <source>
        <dbReference type="Proteomes" id="UP000499080"/>
    </source>
</evidence>
<sequence length="92" mass="10310">MNSRVIALAATINQSNTRTDAQIARQVVPVGKWATEVCTIGSGRPSASRCPLTVSFHMTKPSDHLTEHWLKRLPFQQIFKIQNHPTSELPYP</sequence>
<name>A0A4Y2LFW3_ARAVE</name>